<gene>
    <name evidence="3" type="ORF">D6D85_14125</name>
</gene>
<evidence type="ECO:0000313" key="3">
    <source>
        <dbReference type="EMBL" id="RSN72368.1"/>
    </source>
</evidence>
<protein>
    <recommendedName>
        <fullName evidence="2">Peptidase S24/S26A/S26B/S26C domain-containing protein</fullName>
    </recommendedName>
</protein>
<dbReference type="EMBL" id="RCOS01000157">
    <property type="protein sequence ID" value="RSN72368.1"/>
    <property type="molecule type" value="Genomic_DNA"/>
</dbReference>
<evidence type="ECO:0000313" key="4">
    <source>
        <dbReference type="Proteomes" id="UP000277582"/>
    </source>
</evidence>
<evidence type="ECO:0000256" key="1">
    <source>
        <dbReference type="SAM" id="Phobius"/>
    </source>
</evidence>
<dbReference type="SUPFAM" id="SSF51306">
    <property type="entry name" value="LexA/Signal peptidase"/>
    <property type="match status" value="1"/>
</dbReference>
<dbReference type="InterPro" id="IPR015927">
    <property type="entry name" value="Peptidase_S24_S26A/B/C"/>
</dbReference>
<dbReference type="InterPro" id="IPR036286">
    <property type="entry name" value="LexA/Signal_pep-like_sf"/>
</dbReference>
<reference evidence="3 4" key="1">
    <citation type="submission" date="2018-10" db="EMBL/GenBank/DDBJ databases">
        <title>Co-occurring genomic capacity for anaerobic methane metabolism and dissimilatory sulfite reduction discovered in the Korarchaeota.</title>
        <authorList>
            <person name="Mckay L.J."/>
            <person name="Dlakic M."/>
            <person name="Fields M.W."/>
            <person name="Delmont T.O."/>
            <person name="Eren A.M."/>
            <person name="Jay Z.J."/>
            <person name="Klingelsmith K.B."/>
            <person name="Rusch D.B."/>
            <person name="Inskeep W.P."/>
        </authorList>
    </citation>
    <scope>NUCLEOTIDE SEQUENCE [LARGE SCALE GENOMIC DNA]</scope>
    <source>
        <strain evidence="3 4">MDKW</strain>
    </source>
</reference>
<dbReference type="RefSeq" id="WP_125672592.1">
    <property type="nucleotide sequence ID" value="NZ_RCOS01000157.1"/>
</dbReference>
<feature type="transmembrane region" description="Helical" evidence="1">
    <location>
        <begin position="128"/>
        <end position="146"/>
    </location>
</feature>
<feature type="transmembrane region" description="Helical" evidence="1">
    <location>
        <begin position="20"/>
        <end position="40"/>
    </location>
</feature>
<keyword evidence="4" id="KW-1185">Reference proteome</keyword>
<dbReference type="CDD" id="cd06462">
    <property type="entry name" value="Peptidase_S24_S26"/>
    <property type="match status" value="1"/>
</dbReference>
<evidence type="ECO:0000259" key="2">
    <source>
        <dbReference type="Pfam" id="PF00717"/>
    </source>
</evidence>
<keyword evidence="1" id="KW-0472">Membrane</keyword>
<dbReference type="Proteomes" id="UP000277582">
    <property type="component" value="Unassembled WGS sequence"/>
</dbReference>
<sequence length="154" mass="17293">MEGGEGKKKKREEHLRTSELLTIALFIFVAVNIILFLFGYRWTLMLSGSMKPEIIPGDLVLVRKADSINVGDIAVFRIGDETICHRVFEIRGDRVFTKGDSLGSTTEGIPSFMVKYKVVTVFGHPVKIPLLFLGLVLLVVIAWKVIGWTTSQLW</sequence>
<dbReference type="Gene3D" id="2.10.109.10">
    <property type="entry name" value="Umud Fragment, subunit A"/>
    <property type="match status" value="1"/>
</dbReference>
<comment type="caution">
    <text evidence="3">The sequence shown here is derived from an EMBL/GenBank/DDBJ whole genome shotgun (WGS) entry which is preliminary data.</text>
</comment>
<dbReference type="AlphaFoldDB" id="A0A3R9PFZ0"/>
<organism evidence="3 4">
    <name type="scientific">Candidatus Methanodesulfokora washburnensis</name>
    <dbReference type="NCBI Taxonomy" id="2478471"/>
    <lineage>
        <taxon>Archaea</taxon>
        <taxon>Thermoproteota</taxon>
        <taxon>Candidatus Korarchaeia</taxon>
        <taxon>Candidatus Korarchaeia incertae sedis</taxon>
        <taxon>Candidatus Methanodesulfokora</taxon>
    </lineage>
</organism>
<keyword evidence="1" id="KW-1133">Transmembrane helix</keyword>
<name>A0A3R9PFZ0_9CREN</name>
<feature type="domain" description="Peptidase S24/S26A/S26B/S26C" evidence="2">
    <location>
        <begin position="48"/>
        <end position="95"/>
    </location>
</feature>
<accession>A0A3R9PFZ0</accession>
<keyword evidence="1" id="KW-0812">Transmembrane</keyword>
<proteinExistence type="predicted"/>
<dbReference type="Pfam" id="PF00717">
    <property type="entry name" value="Peptidase_S24"/>
    <property type="match status" value="1"/>
</dbReference>